<dbReference type="AlphaFoldDB" id="A0A1B1UMJ5"/>
<dbReference type="OrthoDB" id="8231294at2"/>
<dbReference type="Proteomes" id="UP000092839">
    <property type="component" value="Chromosome"/>
</dbReference>
<organism evidence="1 2">
    <name type="scientific">Bradyrhizobium icense</name>
    <dbReference type="NCBI Taxonomy" id="1274631"/>
    <lineage>
        <taxon>Bacteria</taxon>
        <taxon>Pseudomonadati</taxon>
        <taxon>Pseudomonadota</taxon>
        <taxon>Alphaproteobacteria</taxon>
        <taxon>Hyphomicrobiales</taxon>
        <taxon>Nitrobacteraceae</taxon>
        <taxon>Bradyrhizobium</taxon>
    </lineage>
</organism>
<name>A0A1B1UMJ5_9BRAD</name>
<keyword evidence="2" id="KW-1185">Reference proteome</keyword>
<gene>
    <name evidence="1" type="ORF">LMTR13_31305</name>
</gene>
<evidence type="ECO:0000313" key="2">
    <source>
        <dbReference type="Proteomes" id="UP000092839"/>
    </source>
</evidence>
<dbReference type="STRING" id="1274631.LMTR13_31305"/>
<dbReference type="KEGG" id="bic:LMTR13_31305"/>
<reference evidence="1 2" key="1">
    <citation type="submission" date="2016-07" db="EMBL/GenBank/DDBJ databases">
        <title>Complete genome sequence of Bradyrhizobium icense LMTR 13T, a potential inoculant strain isolated from lima bean (Phaseolus lunatus) in Peru.</title>
        <authorList>
            <person name="Ormeno-Orrillo E."/>
            <person name="Duran D."/>
            <person name="Rogel M.A."/>
            <person name="Rey L."/>
            <person name="Imperial J."/>
            <person name="Ruiz-Argueso T."/>
            <person name="Martinez-Romero E."/>
        </authorList>
    </citation>
    <scope>NUCLEOTIDE SEQUENCE [LARGE SCALE GENOMIC DNA]</scope>
    <source>
        <strain evidence="1 2">LMTR 13</strain>
    </source>
</reference>
<evidence type="ECO:0000313" key="1">
    <source>
        <dbReference type="EMBL" id="ANW03966.1"/>
    </source>
</evidence>
<accession>A0A1B1UMJ5</accession>
<proteinExistence type="predicted"/>
<sequence length="136" mass="15216">MDQNELLLGIERMRSDSNYYAAEVMRRDLGGAEGLVGPESTSEGRAAAQLLIVTWESIAVLIRGVRTKDKIYEATPICHMYKALEPAIKHFRKEVPEFAAEFEKLNADYHAWLKKKKKSGDYVSAACGGLLHARFG</sequence>
<dbReference type="EMBL" id="CP016428">
    <property type="protein sequence ID" value="ANW03966.1"/>
    <property type="molecule type" value="Genomic_DNA"/>
</dbReference>
<dbReference type="RefSeq" id="WP_065731129.1">
    <property type="nucleotide sequence ID" value="NZ_CP016428.1"/>
</dbReference>
<protein>
    <submittedName>
        <fullName evidence="1">Uncharacterized protein</fullName>
    </submittedName>
</protein>